<evidence type="ECO:0000313" key="3">
    <source>
        <dbReference type="EMBL" id="MEM0518774.1"/>
    </source>
</evidence>
<feature type="transmembrane region" description="Helical" evidence="1">
    <location>
        <begin position="622"/>
        <end position="644"/>
    </location>
</feature>
<dbReference type="Proteomes" id="UP001390963">
    <property type="component" value="Unassembled WGS sequence"/>
</dbReference>
<accession>A0AB35YXJ4</accession>
<sequence>MQLKHPEILYALFLLLIPIFIHLFQLRRFQKVDFTNVAFLKKVSIKTRKSSQLKKWLTLFMRLLAMACLIIAFAQPFTAAKNALATQKETVVYIDNSFSMQAKGSSGAILERALQDLFNKISGTEKISWFTNNAEHKNVSAEDFKSEVLSVAYSQNQLSPNEVLLKANQIFSDEQGVLKRLVYLSDFQQQAAFPPIPEDVIVDAVQLKPVKAFNIAIDSVFIASKNASVTQLKVKVSKPQQTQGGNEISEAPISLFNKDRLIAKTAINFLENTDGTVAFDIDNQEEFIGKLEVNDPNLTFDNTLFFSINKPGKIKVFAINEADGNFLQRLFEKEEFQFTQQTFKTLNYNEIPDQNFIVLNELAEIPAPLITALKAYSDDGGSILVIPPEQADLNSYNNFLLRMGLGSISEERSSEKQITNIVFSHPLFKDVFEKEVANFQYPTVNSYYDISTNASPAIGYEDRQPFLVERNNTYLFTAAINKTNSNFQNSPLVVPTIYNMALQSLPLPRLYYTIGQQNTIIVPVKLGSDEILTIKDSTSQFIPLQQTMANYVLLTTTDEPTQAGNYEIVKEAQFLENISYNYDRSESQLLYLNPENWDGAKVYNSVEALFDSIAEANEINSFWKWFAIFAMLFLLFEMLILKFYK</sequence>
<protein>
    <submittedName>
        <fullName evidence="3">BatA domain-containing protein</fullName>
    </submittedName>
</protein>
<evidence type="ECO:0000256" key="1">
    <source>
        <dbReference type="SAM" id="Phobius"/>
    </source>
</evidence>
<name>A0AB35YXJ4_9FLAO</name>
<organism evidence="3 5">
    <name type="scientific">Aequorivita flava</name>
    <dbReference type="NCBI Taxonomy" id="3114371"/>
    <lineage>
        <taxon>Bacteria</taxon>
        <taxon>Pseudomonadati</taxon>
        <taxon>Bacteroidota</taxon>
        <taxon>Flavobacteriia</taxon>
        <taxon>Flavobacteriales</taxon>
        <taxon>Flavobacteriaceae</taxon>
        <taxon>Aequorivita</taxon>
    </lineage>
</organism>
<dbReference type="InterPro" id="IPR024163">
    <property type="entry name" value="Aerotolerance_reg_N"/>
</dbReference>
<dbReference type="NCBIfam" id="TIGR02226">
    <property type="entry name" value="two_anch"/>
    <property type="match status" value="1"/>
</dbReference>
<evidence type="ECO:0000313" key="6">
    <source>
        <dbReference type="Proteomes" id="UP001390963"/>
    </source>
</evidence>
<dbReference type="PANTHER" id="PTHR37464">
    <property type="entry name" value="BLL2463 PROTEIN"/>
    <property type="match status" value="1"/>
</dbReference>
<comment type="caution">
    <text evidence="3">The sequence shown here is derived from an EMBL/GenBank/DDBJ whole genome shotgun (WGS) entry which is preliminary data.</text>
</comment>
<dbReference type="EMBL" id="JBANCF010000006">
    <property type="protein sequence ID" value="MEM0573629.1"/>
    <property type="molecule type" value="Genomic_DNA"/>
</dbReference>
<dbReference type="EMBL" id="JAZBJM010000006">
    <property type="protein sequence ID" value="MEM0518774.1"/>
    <property type="molecule type" value="Genomic_DNA"/>
</dbReference>
<keyword evidence="1" id="KW-1133">Transmembrane helix</keyword>
<evidence type="ECO:0000313" key="5">
    <source>
        <dbReference type="Proteomes" id="UP001388259"/>
    </source>
</evidence>
<evidence type="ECO:0000259" key="2">
    <source>
        <dbReference type="Pfam" id="PF07584"/>
    </source>
</evidence>
<feature type="transmembrane region" description="Helical" evidence="1">
    <location>
        <begin position="56"/>
        <end position="74"/>
    </location>
</feature>
<dbReference type="Pfam" id="PF07584">
    <property type="entry name" value="BatA"/>
    <property type="match status" value="1"/>
</dbReference>
<feature type="transmembrane region" description="Helical" evidence="1">
    <location>
        <begin position="6"/>
        <end position="24"/>
    </location>
</feature>
<feature type="domain" description="Aerotolerance regulator N-terminal" evidence="2">
    <location>
        <begin position="1"/>
        <end position="76"/>
    </location>
</feature>
<keyword evidence="1" id="KW-0472">Membrane</keyword>
<dbReference type="Proteomes" id="UP001388259">
    <property type="component" value="Unassembled WGS sequence"/>
</dbReference>
<keyword evidence="6" id="KW-1185">Reference proteome</keyword>
<evidence type="ECO:0000313" key="4">
    <source>
        <dbReference type="EMBL" id="MEM0573629.1"/>
    </source>
</evidence>
<dbReference type="InterPro" id="IPR011933">
    <property type="entry name" value="Double_TM_dom"/>
</dbReference>
<dbReference type="AlphaFoldDB" id="A0AB35YXJ4"/>
<keyword evidence="1" id="KW-0812">Transmembrane</keyword>
<dbReference type="RefSeq" id="WP_342687506.1">
    <property type="nucleotide sequence ID" value="NZ_JAZBJM010000006.1"/>
</dbReference>
<gene>
    <name evidence="4" type="ORF">VZD24_08890</name>
    <name evidence="3" type="ORF">VZD85_10450</name>
</gene>
<dbReference type="PANTHER" id="PTHR37464:SF1">
    <property type="entry name" value="BLL2463 PROTEIN"/>
    <property type="match status" value="1"/>
</dbReference>
<proteinExistence type="predicted"/>
<reference evidence="3 6" key="1">
    <citation type="submission" date="2024-01" db="EMBL/GenBank/DDBJ databases">
        <title>Aequorivita flavus sp. nov., isolated from deep-sea sediment.</title>
        <authorList>
            <person name="Chen X."/>
        </authorList>
    </citation>
    <scope>NUCLEOTIDE SEQUENCE</scope>
    <source>
        <strain evidence="3">MCCC 1A16923</strain>
        <strain evidence="4 6">MCCC 1A16935</strain>
    </source>
</reference>